<proteinExistence type="predicted"/>
<protein>
    <submittedName>
        <fullName evidence="2">Uncharacterized protein</fullName>
    </submittedName>
</protein>
<reference evidence="2 3" key="1">
    <citation type="submission" date="2019-08" db="EMBL/GenBank/DDBJ databases">
        <title>Draft genome sequence of Ulvibacter marinus type strain NBRC 109484.</title>
        <authorList>
            <person name="Kawano K."/>
            <person name="Ushijima N."/>
            <person name="Kihara M."/>
            <person name="Itoh H."/>
        </authorList>
    </citation>
    <scope>NUCLEOTIDE SEQUENCE [LARGE SCALE GENOMIC DNA]</scope>
    <source>
        <strain evidence="2 3">NBRC 109484</strain>
    </source>
</reference>
<accession>A0A5J4J0A5</accession>
<evidence type="ECO:0000313" key="3">
    <source>
        <dbReference type="Proteomes" id="UP000326509"/>
    </source>
</evidence>
<gene>
    <name evidence="2" type="ORF">ULMA_12910</name>
</gene>
<dbReference type="RefSeq" id="WP_151673251.1">
    <property type="nucleotide sequence ID" value="NZ_BKCG01000002.1"/>
</dbReference>
<feature type="transmembrane region" description="Helical" evidence="1">
    <location>
        <begin position="74"/>
        <end position="94"/>
    </location>
</feature>
<keyword evidence="1" id="KW-0812">Transmembrane</keyword>
<dbReference type="Proteomes" id="UP000326509">
    <property type="component" value="Unassembled WGS sequence"/>
</dbReference>
<keyword evidence="1" id="KW-1133">Transmembrane helix</keyword>
<evidence type="ECO:0000313" key="2">
    <source>
        <dbReference type="EMBL" id="GER59183.1"/>
    </source>
</evidence>
<keyword evidence="1" id="KW-0472">Membrane</keyword>
<sequence>MELNNIEQLLESYFEGTTSLADEQILRNYFATDLVDDSLKQYSSLFNAMTVSASETSTTTFTVPVTEKKPFNKWWLSIAASIVIVLGVAGFVFSENSLTQEEQKALAALKQSKEAMLLLSNNLQKGTSQLQLVETFSKTKNKFLK</sequence>
<dbReference type="OrthoDB" id="1098521at2"/>
<evidence type="ECO:0000256" key="1">
    <source>
        <dbReference type="SAM" id="Phobius"/>
    </source>
</evidence>
<dbReference type="EMBL" id="BKCG01000002">
    <property type="protein sequence ID" value="GER59183.1"/>
    <property type="molecule type" value="Genomic_DNA"/>
</dbReference>
<organism evidence="2 3">
    <name type="scientific">Patiriisocius marinus</name>
    <dbReference type="NCBI Taxonomy" id="1397112"/>
    <lineage>
        <taxon>Bacteria</taxon>
        <taxon>Pseudomonadati</taxon>
        <taxon>Bacteroidota</taxon>
        <taxon>Flavobacteriia</taxon>
        <taxon>Flavobacteriales</taxon>
        <taxon>Flavobacteriaceae</taxon>
        <taxon>Patiriisocius</taxon>
    </lineage>
</organism>
<keyword evidence="3" id="KW-1185">Reference proteome</keyword>
<name>A0A5J4J0A5_9FLAO</name>
<comment type="caution">
    <text evidence="2">The sequence shown here is derived from an EMBL/GenBank/DDBJ whole genome shotgun (WGS) entry which is preliminary data.</text>
</comment>
<dbReference type="AlphaFoldDB" id="A0A5J4J0A5"/>